<organism evidence="2 3">
    <name type="scientific">Streptomyces galilaeus</name>
    <dbReference type="NCBI Taxonomy" id="33899"/>
    <lineage>
        <taxon>Bacteria</taxon>
        <taxon>Bacillati</taxon>
        <taxon>Actinomycetota</taxon>
        <taxon>Actinomycetes</taxon>
        <taxon>Kitasatosporales</taxon>
        <taxon>Streptomycetaceae</taxon>
        <taxon>Streptomyces</taxon>
    </lineage>
</organism>
<gene>
    <name evidence="2" type="ORF">ACKI1S_48820</name>
</gene>
<dbReference type="InterPro" id="IPR036390">
    <property type="entry name" value="WH_DNA-bd_sf"/>
</dbReference>
<keyword evidence="3" id="KW-1185">Reference proteome</keyword>
<dbReference type="InterPro" id="IPR000847">
    <property type="entry name" value="LysR_HTH_N"/>
</dbReference>
<dbReference type="Gene3D" id="1.10.10.10">
    <property type="entry name" value="Winged helix-like DNA-binding domain superfamily/Winged helix DNA-binding domain"/>
    <property type="match status" value="1"/>
</dbReference>
<evidence type="ECO:0000313" key="2">
    <source>
        <dbReference type="EMBL" id="MFM9653876.1"/>
    </source>
</evidence>
<comment type="caution">
    <text evidence="2">The sequence shown here is derived from an EMBL/GenBank/DDBJ whole genome shotgun (WGS) entry which is preliminary data.</text>
</comment>
<feature type="non-terminal residue" evidence="2">
    <location>
        <position position="43"/>
    </location>
</feature>
<evidence type="ECO:0000259" key="1">
    <source>
        <dbReference type="PROSITE" id="PS50931"/>
    </source>
</evidence>
<dbReference type="RefSeq" id="WP_409098115.1">
    <property type="nucleotide sequence ID" value="NZ_JBJVNE010000514.1"/>
</dbReference>
<name>A0ABW9J0V8_STRGJ</name>
<dbReference type="InterPro" id="IPR036388">
    <property type="entry name" value="WH-like_DNA-bd_sf"/>
</dbReference>
<dbReference type="SUPFAM" id="SSF46785">
    <property type="entry name" value="Winged helix' DNA-binding domain"/>
    <property type="match status" value="1"/>
</dbReference>
<dbReference type="PROSITE" id="PS50931">
    <property type="entry name" value="HTH_LYSR"/>
    <property type="match status" value="1"/>
</dbReference>
<feature type="domain" description="HTH lysR-type" evidence="1">
    <location>
        <begin position="10"/>
        <end position="43"/>
    </location>
</feature>
<dbReference type="Pfam" id="PF00126">
    <property type="entry name" value="HTH_1"/>
    <property type="match status" value="1"/>
</dbReference>
<reference evidence="2 3" key="1">
    <citation type="submission" date="2024-12" db="EMBL/GenBank/DDBJ databases">
        <title>Forecasting of Potato common scab and diversities of Pathogenic streptomyces spp. in china.</title>
        <authorList>
            <person name="Handique U."/>
            <person name="Wu J."/>
        </authorList>
    </citation>
    <scope>NUCLEOTIDE SEQUENCE [LARGE SCALE GENOMIC DNA]</scope>
    <source>
        <strain evidence="2 3">ZRIMU1585</strain>
    </source>
</reference>
<protein>
    <submittedName>
        <fullName evidence="2">LysR family transcriptional regulator</fullName>
    </submittedName>
</protein>
<proteinExistence type="predicted"/>
<dbReference type="Proteomes" id="UP001631993">
    <property type="component" value="Unassembled WGS sequence"/>
</dbReference>
<sequence>MTKPAPHHLPPLPWLRAYEAAARRGGFTAAAAELGLSQAAVSQ</sequence>
<accession>A0ABW9J0V8</accession>
<evidence type="ECO:0000313" key="3">
    <source>
        <dbReference type="Proteomes" id="UP001631993"/>
    </source>
</evidence>
<dbReference type="EMBL" id="JBJVNE010000514">
    <property type="protein sequence ID" value="MFM9653876.1"/>
    <property type="molecule type" value="Genomic_DNA"/>
</dbReference>